<protein>
    <submittedName>
        <fullName evidence="1">Uncharacterized protein</fullName>
    </submittedName>
</protein>
<comment type="caution">
    <text evidence="1">The sequence shown here is derived from an EMBL/GenBank/DDBJ whole genome shotgun (WGS) entry which is preliminary data.</text>
</comment>
<sequence>MFADNAFSHRESATTPMIFLKRSWLSIRTKRRSLLRLLSTLLLLVSMLLLKHRGDSASKEGLFSTRIPALVAHDISSEINISSSMNEKQISEGDIAPCWFTVHNAGERLKALDFNMHLPFNSTKFLGSSVFPPQEKSAGQEVAYIDTDGAFVVRWKGLTLAPGQSLVFNVDFRVISISETGPINIQGLVEVMDTEGIHDTSELTITLTKRPKITQKLLSEQRAKRFGTNPVRSFSSGHQTFERCRRLQLIPAKVEKCLNICQNEGQSCLGCGFDQRTGCVCKRKEGDDRLIESVFPQEAWEDRSTKDSMLDLSDDRRCEILVFPSLLSEEQLSAMKSYLSDLVLEHSEQRMILETKNTSSLHDLIRDILPMSNVQFEDYVTFSEENVEVQPHYDAIKGGESHKLLLFLDEIAGTRFWESQDDFERNHCPLVVKPSRGTIVIFPMSLYHDSARFEPRNSIKRTLGLRVRLPFFDMTEAGTIGLVQAPVQIQEKL</sequence>
<dbReference type="Proteomes" id="UP000019335">
    <property type="component" value="Chromosome 16"/>
</dbReference>
<dbReference type="EMBL" id="AZIL01001627">
    <property type="protein sequence ID" value="EWM23486.1"/>
    <property type="molecule type" value="Genomic_DNA"/>
</dbReference>
<reference evidence="1 2" key="1">
    <citation type="journal article" date="2014" name="Mol. Plant">
        <title>Chromosome Scale Genome Assembly and Transcriptome Profiling of Nannochloropsis gaditana in Nitrogen Depletion.</title>
        <authorList>
            <person name="Corteggiani Carpinelli E."/>
            <person name="Telatin A."/>
            <person name="Vitulo N."/>
            <person name="Forcato C."/>
            <person name="D'Angelo M."/>
            <person name="Schiavon R."/>
            <person name="Vezzi A."/>
            <person name="Giacometti G.M."/>
            <person name="Morosinotto T."/>
            <person name="Valle G."/>
        </authorList>
    </citation>
    <scope>NUCLEOTIDE SEQUENCE [LARGE SCALE GENOMIC DNA]</scope>
    <source>
        <strain evidence="1 2">B-31</strain>
    </source>
</reference>
<name>W7TSH8_9STRA</name>
<dbReference type="AlphaFoldDB" id="W7TSH8"/>
<evidence type="ECO:0000313" key="2">
    <source>
        <dbReference type="Proteomes" id="UP000019335"/>
    </source>
</evidence>
<gene>
    <name evidence="1" type="ORF">Naga_100198g9</name>
</gene>
<accession>W7TSH8</accession>
<evidence type="ECO:0000313" key="1">
    <source>
        <dbReference type="EMBL" id="EWM23486.1"/>
    </source>
</evidence>
<proteinExistence type="predicted"/>
<keyword evidence="2" id="KW-1185">Reference proteome</keyword>
<organism evidence="1 2">
    <name type="scientific">Nannochloropsis gaditana</name>
    <dbReference type="NCBI Taxonomy" id="72520"/>
    <lineage>
        <taxon>Eukaryota</taxon>
        <taxon>Sar</taxon>
        <taxon>Stramenopiles</taxon>
        <taxon>Ochrophyta</taxon>
        <taxon>Eustigmatophyceae</taxon>
        <taxon>Eustigmatales</taxon>
        <taxon>Monodopsidaceae</taxon>
        <taxon>Nannochloropsis</taxon>
    </lineage>
</organism>